<evidence type="ECO:0000313" key="2">
    <source>
        <dbReference type="EMBL" id="GAA3802632.1"/>
    </source>
</evidence>
<keyword evidence="3" id="KW-1185">Reference proteome</keyword>
<feature type="transmembrane region" description="Helical" evidence="1">
    <location>
        <begin position="573"/>
        <end position="595"/>
    </location>
</feature>
<feature type="transmembrane region" description="Helical" evidence="1">
    <location>
        <begin position="616"/>
        <end position="639"/>
    </location>
</feature>
<dbReference type="Proteomes" id="UP001501009">
    <property type="component" value="Unassembled WGS sequence"/>
</dbReference>
<feature type="transmembrane region" description="Helical" evidence="1">
    <location>
        <begin position="173"/>
        <end position="196"/>
    </location>
</feature>
<proteinExistence type="predicted"/>
<keyword evidence="1" id="KW-0812">Transmembrane</keyword>
<evidence type="ECO:0000313" key="3">
    <source>
        <dbReference type="Proteomes" id="UP001501009"/>
    </source>
</evidence>
<evidence type="ECO:0008006" key="4">
    <source>
        <dbReference type="Google" id="ProtNLM"/>
    </source>
</evidence>
<feature type="transmembrane region" description="Helical" evidence="1">
    <location>
        <begin position="217"/>
        <end position="239"/>
    </location>
</feature>
<feature type="transmembrane region" description="Helical" evidence="1">
    <location>
        <begin position="299"/>
        <end position="321"/>
    </location>
</feature>
<protein>
    <recommendedName>
        <fullName evidence="4">DUF1430 domain-containing protein</fullName>
    </recommendedName>
</protein>
<feature type="transmembrane region" description="Helical" evidence="1">
    <location>
        <begin position="245"/>
        <end position="278"/>
    </location>
</feature>
<accession>A0ABP7HZJ8</accession>
<sequence>MLHRGIRFAHAAILAFSAVLAFLFVRGLDESAPLGNSALVDVFDSDDSVSAPQVIRAVESFSTEHGVGVARDETDLKNPDGVRNLYVAAGSPDSMTAEWLREGYPAFSSDFETRVHPMSEIAQRDPRGPYYVFGSPADADALRAKFAGLGLTAGVSHPLSYAELSEKYSDDPLFRAFCVVALAALTMTGASVLLSAKSYGVLRSQGMSFTGILFRELRQLAVFWSAAAGIVVAVTLAFLGFYNSFAWLGLFASVTAVIAALLIALTLATHAAVLALTFKVDILRALKGELPSRAASISVYVVRVPALLLTLSIATNVTLAGRDVLTRQENRDVYHTVGDAVSIRINGALAPHMDQVNKHVGPWLRKADRQGKVIVAGRRDLQISAPDARLPAGEIFVVNDTYLSKQRVLDPAGRRYTSTARGDRTPDSFAVRVIVPESLASHAPAITEAASRIIDPSRTRHIPLKALPSRTGQHLFGYSTGAYVYNAAHSPDEDRSLVRDPVLVVVPNGSHFLRDDAYTSFATQAGVVFPDPDDVLNGIKTERLQTYVNAMSPVGQQTALDLRDAVSELRLQIFNLIVSVLVLLVAGVGVCVIYSRKNAQSIFAKRISGWRYTTTHRFILAVEVAIAVIFATRVPFVAWQQHQELKKYTANGAPAPFEPIHITALDVGLITGLVAFEFGAVLLALAFFHGRIMKGGATDL</sequence>
<dbReference type="RefSeq" id="WP_275773573.1">
    <property type="nucleotide sequence ID" value="NZ_BAABDE010000018.1"/>
</dbReference>
<gene>
    <name evidence="2" type="ORF">GCM10022403_040890</name>
</gene>
<reference evidence="3" key="1">
    <citation type="journal article" date="2019" name="Int. J. Syst. Evol. Microbiol.">
        <title>The Global Catalogue of Microorganisms (GCM) 10K type strain sequencing project: providing services to taxonomists for standard genome sequencing and annotation.</title>
        <authorList>
            <consortium name="The Broad Institute Genomics Platform"/>
            <consortium name="The Broad Institute Genome Sequencing Center for Infectious Disease"/>
            <person name="Wu L."/>
            <person name="Ma J."/>
        </authorList>
    </citation>
    <scope>NUCLEOTIDE SEQUENCE [LARGE SCALE GENOMIC DNA]</scope>
    <source>
        <strain evidence="3">JCM 17138</strain>
    </source>
</reference>
<dbReference type="EMBL" id="BAABDE010000018">
    <property type="protein sequence ID" value="GAA3802632.1"/>
    <property type="molecule type" value="Genomic_DNA"/>
</dbReference>
<organism evidence="2 3">
    <name type="scientific">Streptomyces coacervatus</name>
    <dbReference type="NCBI Taxonomy" id="647381"/>
    <lineage>
        <taxon>Bacteria</taxon>
        <taxon>Bacillati</taxon>
        <taxon>Actinomycetota</taxon>
        <taxon>Actinomycetes</taxon>
        <taxon>Kitasatosporales</taxon>
        <taxon>Streptomycetaceae</taxon>
        <taxon>Streptomyces</taxon>
    </lineage>
</organism>
<comment type="caution">
    <text evidence="2">The sequence shown here is derived from an EMBL/GenBank/DDBJ whole genome shotgun (WGS) entry which is preliminary data.</text>
</comment>
<keyword evidence="1" id="KW-0472">Membrane</keyword>
<evidence type="ECO:0000256" key="1">
    <source>
        <dbReference type="SAM" id="Phobius"/>
    </source>
</evidence>
<feature type="transmembrane region" description="Helical" evidence="1">
    <location>
        <begin position="659"/>
        <end position="688"/>
    </location>
</feature>
<keyword evidence="1" id="KW-1133">Transmembrane helix</keyword>
<name>A0ABP7HZJ8_9ACTN</name>